<dbReference type="EMBL" id="JACGCI010000090">
    <property type="protein sequence ID" value="KAF6746641.1"/>
    <property type="molecule type" value="Genomic_DNA"/>
</dbReference>
<dbReference type="OrthoDB" id="3242409at2759"/>
<feature type="domain" description="DUF6533" evidence="1">
    <location>
        <begin position="31"/>
        <end position="69"/>
    </location>
</feature>
<reference evidence="2 3" key="1">
    <citation type="submission" date="2020-07" db="EMBL/GenBank/DDBJ databases">
        <title>Comparative genomics of pyrophilous fungi reveals a link between fire events and developmental genes.</title>
        <authorList>
            <consortium name="DOE Joint Genome Institute"/>
            <person name="Steindorff A.S."/>
            <person name="Carver A."/>
            <person name="Calhoun S."/>
            <person name="Stillman K."/>
            <person name="Liu H."/>
            <person name="Lipzen A."/>
            <person name="Pangilinan J."/>
            <person name="Labutti K."/>
            <person name="Bruns T.D."/>
            <person name="Grigoriev I.V."/>
        </authorList>
    </citation>
    <scope>NUCLEOTIDE SEQUENCE [LARGE SCALE GENOMIC DNA]</scope>
    <source>
        <strain evidence="2 3">CBS 144469</strain>
    </source>
</reference>
<proteinExistence type="predicted"/>
<comment type="caution">
    <text evidence="2">The sequence shown here is derived from an EMBL/GenBank/DDBJ whole genome shotgun (WGS) entry which is preliminary data.</text>
</comment>
<dbReference type="Proteomes" id="UP000521943">
    <property type="component" value="Unassembled WGS sequence"/>
</dbReference>
<accession>A0A8H6HJ23</accession>
<dbReference type="InterPro" id="IPR045340">
    <property type="entry name" value="DUF6533"/>
</dbReference>
<name>A0A8H6HJ23_9AGAR</name>
<dbReference type="Pfam" id="PF20151">
    <property type="entry name" value="DUF6533"/>
    <property type="match status" value="1"/>
</dbReference>
<protein>
    <recommendedName>
        <fullName evidence="1">DUF6533 domain-containing protein</fullName>
    </recommendedName>
</protein>
<dbReference type="AlphaFoldDB" id="A0A8H6HJ23"/>
<sequence length="95" mass="11338">MREIAEEIKKLMADEIRRESFERLNYSVQICTLLLYDYSLTLLDEIEYIWKNPWKWTTLLYAFCRYSLLANPIYFFAISKGIHIPVGLLNVISLI</sequence>
<evidence type="ECO:0000313" key="2">
    <source>
        <dbReference type="EMBL" id="KAF6746641.1"/>
    </source>
</evidence>
<gene>
    <name evidence="2" type="ORF">DFP72DRAFT_633385</name>
</gene>
<evidence type="ECO:0000259" key="1">
    <source>
        <dbReference type="Pfam" id="PF20151"/>
    </source>
</evidence>
<keyword evidence="3" id="KW-1185">Reference proteome</keyword>
<organism evidence="2 3">
    <name type="scientific">Ephemerocybe angulata</name>
    <dbReference type="NCBI Taxonomy" id="980116"/>
    <lineage>
        <taxon>Eukaryota</taxon>
        <taxon>Fungi</taxon>
        <taxon>Dikarya</taxon>
        <taxon>Basidiomycota</taxon>
        <taxon>Agaricomycotina</taxon>
        <taxon>Agaricomycetes</taxon>
        <taxon>Agaricomycetidae</taxon>
        <taxon>Agaricales</taxon>
        <taxon>Agaricineae</taxon>
        <taxon>Psathyrellaceae</taxon>
        <taxon>Ephemerocybe</taxon>
    </lineage>
</organism>
<evidence type="ECO:0000313" key="3">
    <source>
        <dbReference type="Proteomes" id="UP000521943"/>
    </source>
</evidence>